<reference evidence="3" key="1">
    <citation type="submission" date="2011-07" db="EMBL/GenBank/DDBJ databases">
        <authorList>
            <consortium name="Caenorhabditis brenneri Sequencing and Analysis Consortium"/>
            <person name="Wilson R.K."/>
        </authorList>
    </citation>
    <scope>NUCLEOTIDE SEQUENCE [LARGE SCALE GENOMIC DNA]</scope>
    <source>
        <strain evidence="3">PB2801</strain>
    </source>
</reference>
<name>G0NEE2_CAEBE</name>
<dbReference type="HOGENOM" id="CLU_1220641_0_0_1"/>
<organism evidence="3">
    <name type="scientific">Caenorhabditis brenneri</name>
    <name type="common">Nematode worm</name>
    <dbReference type="NCBI Taxonomy" id="135651"/>
    <lineage>
        <taxon>Eukaryota</taxon>
        <taxon>Metazoa</taxon>
        <taxon>Ecdysozoa</taxon>
        <taxon>Nematoda</taxon>
        <taxon>Chromadorea</taxon>
        <taxon>Rhabditida</taxon>
        <taxon>Rhabditina</taxon>
        <taxon>Rhabditomorpha</taxon>
        <taxon>Rhabditoidea</taxon>
        <taxon>Rhabditidae</taxon>
        <taxon>Peloderinae</taxon>
        <taxon>Caenorhabditis</taxon>
    </lineage>
</organism>
<dbReference type="Proteomes" id="UP000008068">
    <property type="component" value="Unassembled WGS sequence"/>
</dbReference>
<keyword evidence="3" id="KW-1185">Reference proteome</keyword>
<gene>
    <name evidence="2" type="ORF">CAEBREN_12337</name>
</gene>
<proteinExistence type="predicted"/>
<accession>G0NEE2</accession>
<dbReference type="EMBL" id="GL379873">
    <property type="protein sequence ID" value="EGT58856.1"/>
    <property type="molecule type" value="Genomic_DNA"/>
</dbReference>
<dbReference type="InParanoid" id="G0NEE2"/>
<evidence type="ECO:0000256" key="1">
    <source>
        <dbReference type="SAM" id="Coils"/>
    </source>
</evidence>
<protein>
    <submittedName>
        <fullName evidence="2">Uncharacterized protein</fullName>
    </submittedName>
</protein>
<evidence type="ECO:0000313" key="2">
    <source>
        <dbReference type="EMBL" id="EGT58856.1"/>
    </source>
</evidence>
<dbReference type="AlphaFoldDB" id="G0NEE2"/>
<sequence length="227" mass="27524">MEFPCKNLLQQVAWDRYLRDVEDNQLTTRFNYFLLFLGQIQGRGRQLDDARTPEETQQEMERRVNEAVDDIFRDFIIHDGQPDPEDAHLMPQPYKKLVMNAFYLRYFRLVASMPGDRFGWITHFPVMRYMAEFQGDILNTQLEERRAQRALENPGAAEEVETREEMDRRVNEVIEPIFEEIRASEEERIRRREEDRRRELEAERAREFQDFLEDQFHQRFNLGRRTG</sequence>
<evidence type="ECO:0000313" key="3">
    <source>
        <dbReference type="Proteomes" id="UP000008068"/>
    </source>
</evidence>
<feature type="coiled-coil region" evidence="1">
    <location>
        <begin position="183"/>
        <end position="210"/>
    </location>
</feature>
<keyword evidence="1" id="KW-0175">Coiled coil</keyword>